<gene>
    <name evidence="9" type="ORF">H9907_06240</name>
</gene>
<evidence type="ECO:0000256" key="1">
    <source>
        <dbReference type="ARBA" id="ARBA00001947"/>
    </source>
</evidence>
<dbReference type="NCBIfam" id="TIGR01430">
    <property type="entry name" value="aden_deam"/>
    <property type="match status" value="1"/>
</dbReference>
<evidence type="ECO:0000313" key="10">
    <source>
        <dbReference type="Proteomes" id="UP000823907"/>
    </source>
</evidence>
<feature type="region of interest" description="Disordered" evidence="7">
    <location>
        <begin position="431"/>
        <end position="457"/>
    </location>
</feature>
<keyword evidence="4" id="KW-0479">Metal-binding</keyword>
<dbReference type="NCBIfam" id="NF006847">
    <property type="entry name" value="PRK09358.1-2"/>
    <property type="match status" value="1"/>
</dbReference>
<comment type="cofactor">
    <cofactor evidence="1">
        <name>Zn(2+)</name>
        <dbReference type="ChEBI" id="CHEBI:29105"/>
    </cofactor>
</comment>
<name>A0A9D2UC25_9CORY</name>
<dbReference type="Gene3D" id="3.20.20.140">
    <property type="entry name" value="Metal-dependent hydrolases"/>
    <property type="match status" value="1"/>
</dbReference>
<dbReference type="GO" id="GO:0043103">
    <property type="term" value="P:hypoxanthine salvage"/>
    <property type="evidence" value="ECO:0007669"/>
    <property type="project" value="TreeGrafter"/>
</dbReference>
<evidence type="ECO:0000256" key="6">
    <source>
        <dbReference type="ARBA" id="ARBA00022833"/>
    </source>
</evidence>
<sequence length="457" mass="49141">MIDSDVIASLPKVELHDHLDGGLRPATIVELAAEIGYELPTTDPAELEKWFYDAANSGDLPTYLTTFDHTTAVMQTKEALVRVTREAVEDLAADNVVYAELRYAPEQHQANGLSLQEVVEATVQGAKEGERAAAAKGKRIHARLILCAMRHADRATEIAQLTVDNYPISSPGEGYVVGFDIAGAEAGFPAANHAEAFQLLRENLVPFTIHAGEAAGVESIKDALVQGTLRLGHGVRIYEDLNATLSGIELGPVARHVRDRGIPLEICPTSNTQTGVADEIADHPFNLLYELGFVCTVHTDNRLVSGTTMTQEFERLAEVFDLEYWQMLELTTNALDHAFCDAPLRAELEQTVIYPAYAKLGEELGLSTVAGAAAGHDHEHDHGGHDHEHIGGPGQGISAGLQGLHSPNGAAGTLGEDANLELSMENLKAELEQLGLSLDDEPGSDEDSVNEDSAEKE</sequence>
<dbReference type="GO" id="GO:0006154">
    <property type="term" value="P:adenosine catabolic process"/>
    <property type="evidence" value="ECO:0007669"/>
    <property type="project" value="TreeGrafter"/>
</dbReference>
<dbReference type="GO" id="GO:0005829">
    <property type="term" value="C:cytosol"/>
    <property type="evidence" value="ECO:0007669"/>
    <property type="project" value="TreeGrafter"/>
</dbReference>
<evidence type="ECO:0000256" key="2">
    <source>
        <dbReference type="ARBA" id="ARBA00006676"/>
    </source>
</evidence>
<evidence type="ECO:0000256" key="4">
    <source>
        <dbReference type="ARBA" id="ARBA00022723"/>
    </source>
</evidence>
<reference evidence="9" key="1">
    <citation type="journal article" date="2021" name="PeerJ">
        <title>Extensive microbial diversity within the chicken gut microbiome revealed by metagenomics and culture.</title>
        <authorList>
            <person name="Gilroy R."/>
            <person name="Ravi A."/>
            <person name="Getino M."/>
            <person name="Pursley I."/>
            <person name="Horton D.L."/>
            <person name="Alikhan N.F."/>
            <person name="Baker D."/>
            <person name="Gharbi K."/>
            <person name="Hall N."/>
            <person name="Watson M."/>
            <person name="Adriaenssens E.M."/>
            <person name="Foster-Nyarko E."/>
            <person name="Jarju S."/>
            <person name="Secka A."/>
            <person name="Antonio M."/>
            <person name="Oren A."/>
            <person name="Chaudhuri R.R."/>
            <person name="La Ragione R."/>
            <person name="Hildebrand F."/>
            <person name="Pallen M.J."/>
        </authorList>
    </citation>
    <scope>NUCLEOTIDE SEQUENCE</scope>
    <source>
        <strain evidence="9">5925</strain>
    </source>
</reference>
<dbReference type="InterPro" id="IPR032466">
    <property type="entry name" value="Metal_Hydrolase"/>
</dbReference>
<dbReference type="AlphaFoldDB" id="A0A9D2UC25"/>
<dbReference type="PANTHER" id="PTHR11409">
    <property type="entry name" value="ADENOSINE DEAMINASE"/>
    <property type="match status" value="1"/>
</dbReference>
<dbReference type="GO" id="GO:0046103">
    <property type="term" value="P:inosine biosynthetic process"/>
    <property type="evidence" value="ECO:0007669"/>
    <property type="project" value="TreeGrafter"/>
</dbReference>
<dbReference type="InterPro" id="IPR001365">
    <property type="entry name" value="A_deaminase_dom"/>
</dbReference>
<evidence type="ECO:0000256" key="7">
    <source>
        <dbReference type="SAM" id="MobiDB-lite"/>
    </source>
</evidence>
<feature type="compositionally biased region" description="Acidic residues" evidence="7">
    <location>
        <begin position="438"/>
        <end position="457"/>
    </location>
</feature>
<evidence type="ECO:0000313" key="9">
    <source>
        <dbReference type="EMBL" id="HJD49676.1"/>
    </source>
</evidence>
<comment type="caution">
    <text evidence="9">The sequence shown here is derived from an EMBL/GenBank/DDBJ whole genome shotgun (WGS) entry which is preliminary data.</text>
</comment>
<dbReference type="GO" id="GO:0046872">
    <property type="term" value="F:metal ion binding"/>
    <property type="evidence" value="ECO:0007669"/>
    <property type="project" value="UniProtKB-KW"/>
</dbReference>
<dbReference type="InterPro" id="IPR006330">
    <property type="entry name" value="Ado/ade_deaminase"/>
</dbReference>
<reference evidence="9" key="2">
    <citation type="submission" date="2021-04" db="EMBL/GenBank/DDBJ databases">
        <authorList>
            <person name="Gilroy R."/>
        </authorList>
    </citation>
    <scope>NUCLEOTIDE SEQUENCE</scope>
    <source>
        <strain evidence="9">5925</strain>
    </source>
</reference>
<dbReference type="EC" id="3.5.4.4" evidence="3"/>
<organism evidence="9 10">
    <name type="scientific">Candidatus Corynebacterium intestinavium</name>
    <dbReference type="NCBI Taxonomy" id="2838531"/>
    <lineage>
        <taxon>Bacteria</taxon>
        <taxon>Bacillati</taxon>
        <taxon>Actinomycetota</taxon>
        <taxon>Actinomycetes</taxon>
        <taxon>Mycobacteriales</taxon>
        <taxon>Corynebacteriaceae</taxon>
        <taxon>Corynebacterium</taxon>
    </lineage>
</organism>
<keyword evidence="6" id="KW-0862">Zinc</keyword>
<proteinExistence type="inferred from homology"/>
<comment type="similarity">
    <text evidence="2">Belongs to the metallo-dependent hydrolases superfamily. Adenosine and AMP deaminases family.</text>
</comment>
<dbReference type="Pfam" id="PF00962">
    <property type="entry name" value="A_deaminase"/>
    <property type="match status" value="1"/>
</dbReference>
<dbReference type="GO" id="GO:0004000">
    <property type="term" value="F:adenosine deaminase activity"/>
    <property type="evidence" value="ECO:0007669"/>
    <property type="project" value="TreeGrafter"/>
</dbReference>
<keyword evidence="5 9" id="KW-0378">Hydrolase</keyword>
<dbReference type="Proteomes" id="UP000823907">
    <property type="component" value="Unassembled WGS sequence"/>
</dbReference>
<dbReference type="PANTHER" id="PTHR11409:SF43">
    <property type="entry name" value="ADENOSINE DEAMINASE"/>
    <property type="match status" value="1"/>
</dbReference>
<evidence type="ECO:0000256" key="3">
    <source>
        <dbReference type="ARBA" id="ARBA00012784"/>
    </source>
</evidence>
<protein>
    <recommendedName>
        <fullName evidence="3">adenosine deaminase</fullName>
        <ecNumber evidence="3">3.5.4.4</ecNumber>
    </recommendedName>
</protein>
<accession>A0A9D2UC25</accession>
<evidence type="ECO:0000256" key="5">
    <source>
        <dbReference type="ARBA" id="ARBA00022801"/>
    </source>
</evidence>
<feature type="region of interest" description="Disordered" evidence="7">
    <location>
        <begin position="374"/>
        <end position="414"/>
    </location>
</feature>
<dbReference type="EMBL" id="DWUR01000100">
    <property type="protein sequence ID" value="HJD49676.1"/>
    <property type="molecule type" value="Genomic_DNA"/>
</dbReference>
<dbReference type="SUPFAM" id="SSF51556">
    <property type="entry name" value="Metallo-dependent hydrolases"/>
    <property type="match status" value="1"/>
</dbReference>
<evidence type="ECO:0000259" key="8">
    <source>
        <dbReference type="Pfam" id="PF00962"/>
    </source>
</evidence>
<feature type="compositionally biased region" description="Basic and acidic residues" evidence="7">
    <location>
        <begin position="375"/>
        <end position="390"/>
    </location>
</feature>
<feature type="domain" description="Adenosine deaminase" evidence="8">
    <location>
        <begin position="11"/>
        <end position="353"/>
    </location>
</feature>